<evidence type="ECO:0000313" key="1">
    <source>
        <dbReference type="EMBL" id="MCJ8741325.1"/>
    </source>
</evidence>
<keyword evidence="2" id="KW-1185">Reference proteome</keyword>
<reference evidence="1" key="1">
    <citation type="submission" date="2020-02" db="EMBL/GenBank/DDBJ databases">
        <title>Genome sequencing of the panga catfish, Pangasius djambal.</title>
        <authorList>
            <person name="Wen M."/>
            <person name="Zahm M."/>
            <person name="Roques C."/>
            <person name="Cabau C."/>
            <person name="Klopp C."/>
            <person name="Donnadieu C."/>
            <person name="Jouanno E."/>
            <person name="Avarre J.-C."/>
            <person name="Campet M."/>
            <person name="Ha T."/>
            <person name="Dugue R."/>
            <person name="Lampietro C."/>
            <person name="Louis A."/>
            <person name="Herpin A."/>
            <person name="Echchiki A."/>
            <person name="Berthelot C."/>
            <person name="Parey E."/>
            <person name="Roest-Crollius H."/>
            <person name="Braasch I."/>
            <person name="Postlethwait J.H."/>
            <person name="Bobe J."/>
            <person name="Montfort J."/>
            <person name="Bouchez O."/>
            <person name="Begum T."/>
            <person name="Schartl M."/>
            <person name="Gustiano R."/>
            <person name="Guiguen Y."/>
        </authorList>
    </citation>
    <scope>NUCLEOTIDE SEQUENCE</scope>
    <source>
        <strain evidence="1">Pdj_M5554</strain>
    </source>
</reference>
<organism evidence="1 2">
    <name type="scientific">Pangasius djambal</name>
    <dbReference type="NCBI Taxonomy" id="1691987"/>
    <lineage>
        <taxon>Eukaryota</taxon>
        <taxon>Metazoa</taxon>
        <taxon>Chordata</taxon>
        <taxon>Craniata</taxon>
        <taxon>Vertebrata</taxon>
        <taxon>Euteleostomi</taxon>
        <taxon>Actinopterygii</taxon>
        <taxon>Neopterygii</taxon>
        <taxon>Teleostei</taxon>
        <taxon>Ostariophysi</taxon>
        <taxon>Siluriformes</taxon>
        <taxon>Pangasiidae</taxon>
        <taxon>Pangasius</taxon>
    </lineage>
</organism>
<sequence length="90" mass="10263">MLLTRMDLLSHRFMDKMNNNIGRLHYDSYDDDSGDSRMHTLSSSTGNSRTGTPISPIKRKFDDVEVGSGQEYQNEQMAKMSCLLSSHLYV</sequence>
<name>A0ACC5YZL8_9TELE</name>
<protein>
    <submittedName>
        <fullName evidence="1">Uncharacterized protein</fullName>
    </submittedName>
</protein>
<accession>A0ACC5YZL8</accession>
<comment type="caution">
    <text evidence="1">The sequence shown here is derived from an EMBL/GenBank/DDBJ whole genome shotgun (WGS) entry which is preliminary data.</text>
</comment>
<gene>
    <name evidence="1" type="ORF">PDJAM_G00069250</name>
</gene>
<evidence type="ECO:0000313" key="2">
    <source>
        <dbReference type="Proteomes" id="UP000830395"/>
    </source>
</evidence>
<dbReference type="EMBL" id="CM040990">
    <property type="protein sequence ID" value="MCJ8741325.1"/>
    <property type="molecule type" value="Genomic_DNA"/>
</dbReference>
<proteinExistence type="predicted"/>
<dbReference type="Proteomes" id="UP000830395">
    <property type="component" value="Chromosome 16"/>
</dbReference>